<proteinExistence type="predicted"/>
<protein>
    <submittedName>
        <fullName evidence="1">Uncharacterized protein</fullName>
    </submittedName>
</protein>
<dbReference type="Proteomes" id="UP000004070">
    <property type="component" value="Unassembled WGS sequence"/>
</dbReference>
<comment type="caution">
    <text evidence="1">The sequence shown here is derived from an EMBL/GenBank/DDBJ whole genome shotgun (WGS) entry which is preliminary data.</text>
</comment>
<name>B9CL03_LANR4</name>
<evidence type="ECO:0000313" key="2">
    <source>
        <dbReference type="Proteomes" id="UP000004070"/>
    </source>
</evidence>
<dbReference type="AlphaFoldDB" id="B9CL03"/>
<sequence length="38" mass="3942">MAWQNLVLLGMAEKSARVAVGAIATRSNRATVGNVTIA</sequence>
<dbReference type="EMBL" id="ACFE01000001">
    <property type="protein sequence ID" value="EEE17966.1"/>
    <property type="molecule type" value="Genomic_DNA"/>
</dbReference>
<gene>
    <name evidence="1" type="ORF">ATORI0001_0716</name>
</gene>
<organism evidence="1 2">
    <name type="scientific">Lancefieldella rimae (strain ATCC 49626 / DSM 7090 / CCUG 31168 / NBRC 15546 / VPI D140H-11A)</name>
    <name type="common">Atopobium rimae</name>
    <dbReference type="NCBI Taxonomy" id="553184"/>
    <lineage>
        <taxon>Bacteria</taxon>
        <taxon>Bacillati</taxon>
        <taxon>Actinomycetota</taxon>
        <taxon>Coriobacteriia</taxon>
        <taxon>Coriobacteriales</taxon>
        <taxon>Atopobiaceae</taxon>
        <taxon>Lancefieldella</taxon>
    </lineage>
</organism>
<evidence type="ECO:0000313" key="1">
    <source>
        <dbReference type="EMBL" id="EEE17966.1"/>
    </source>
</evidence>
<reference evidence="1 2" key="1">
    <citation type="submission" date="2009-01" db="EMBL/GenBank/DDBJ databases">
        <authorList>
            <person name="Madupu R."/>
            <person name="Sebastian Y."/>
            <person name="Durkin A.S."/>
            <person name="Torralba M."/>
            <person name="Methe B."/>
            <person name="Sutton G.G."/>
            <person name="Strausberg R.L."/>
            <person name="Nelson K.E."/>
        </authorList>
    </citation>
    <scope>NUCLEOTIDE SEQUENCE [LARGE SCALE GENOMIC DNA]</scope>
    <source>
        <strain evidence="1 2">ATCC 49626</strain>
    </source>
</reference>
<accession>B9CL03</accession>